<dbReference type="AlphaFoldDB" id="A0AAU8M1T3"/>
<name>A0AAU8M1T3_9BACT</name>
<dbReference type="KEGG" id="eaj:Q3M24_11000"/>
<evidence type="ECO:0000256" key="2">
    <source>
        <dbReference type="ARBA" id="ARBA00037999"/>
    </source>
</evidence>
<reference evidence="6" key="1">
    <citation type="journal article" date="2024" name="Syst. Appl. Microbiol.">
        <title>First single-strain enrichments of Electrothrix cable bacteria, description of E. aestuarii sp. nov. and E. rattekaaiensis sp. nov., and proposal of a cable bacteria taxonomy following the rules of the SeqCode.</title>
        <authorList>
            <person name="Plum-Jensen L.E."/>
            <person name="Schramm A."/>
            <person name="Marshall I.P.G."/>
        </authorList>
    </citation>
    <scope>NUCLEOTIDE SEQUENCE</scope>
    <source>
        <strain evidence="6">Rat1</strain>
    </source>
</reference>
<evidence type="ECO:0000256" key="3">
    <source>
        <dbReference type="PIRSR" id="PIRSR000390-1"/>
    </source>
</evidence>
<dbReference type="InterPro" id="IPR015424">
    <property type="entry name" value="PyrdxlP-dep_Trfase"/>
</dbReference>
<keyword evidence="6" id="KW-0032">Aminotransferase</keyword>
<keyword evidence="6" id="KW-0808">Transferase</keyword>
<feature type="modified residue" description="N6-(pyridoxal phosphate)lysine" evidence="4">
    <location>
        <position position="203"/>
    </location>
</feature>
<dbReference type="Pfam" id="PF01041">
    <property type="entry name" value="DegT_DnrJ_EryC1"/>
    <property type="match status" value="1"/>
</dbReference>
<dbReference type="InterPro" id="IPR015421">
    <property type="entry name" value="PyrdxlP-dep_Trfase_major"/>
</dbReference>
<proteinExistence type="inferred from homology"/>
<dbReference type="Gene3D" id="3.40.640.10">
    <property type="entry name" value="Type I PLP-dependent aspartate aminotransferase-like (Major domain)"/>
    <property type="match status" value="1"/>
</dbReference>
<evidence type="ECO:0000256" key="5">
    <source>
        <dbReference type="RuleBase" id="RU004508"/>
    </source>
</evidence>
<dbReference type="PANTHER" id="PTHR30244:SF36">
    <property type="entry name" value="3-OXO-GLUCOSE-6-PHOSPHATE:GLUTAMATE AMINOTRANSFERASE"/>
    <property type="match status" value="1"/>
</dbReference>
<dbReference type="PIRSF" id="PIRSF000390">
    <property type="entry name" value="PLP_StrS"/>
    <property type="match status" value="1"/>
</dbReference>
<dbReference type="GO" id="GO:0008483">
    <property type="term" value="F:transaminase activity"/>
    <property type="evidence" value="ECO:0007669"/>
    <property type="project" value="UniProtKB-KW"/>
</dbReference>
<accession>A0AAU8M1T3</accession>
<dbReference type="PANTHER" id="PTHR30244">
    <property type="entry name" value="TRANSAMINASE"/>
    <property type="match status" value="1"/>
</dbReference>
<comment type="similarity">
    <text evidence="2 5">Belongs to the DegT/DnrJ/EryC1 family.</text>
</comment>
<dbReference type="EMBL" id="CP159373">
    <property type="protein sequence ID" value="XCN75227.1"/>
    <property type="molecule type" value="Genomic_DNA"/>
</dbReference>
<sequence length="398" mass="43888">MKVPLLDLQPQTEFFREQIIKEITEVIDSTRYILGPKVTKLEQDIAEYSGAAAAIGVSSGTDALVASLMALELQPGDQVLTTPYTFFATMGSIIRVGAVPAFADVDERTLNLDPVKAAEILEADAAGEPKIKAIMPVHLFGQCADMSALMSLARQYEIPVIEDAAQAIGAEYPLVDADGDGEVVWKKAGSMGLAGCFSFFPSKNLGGVGDGGMITTCDTDFAETLRCYRNHGAKPKYYHSKIGGNFRLDPIQAAVLSVKLPRLEEWHQQRRENSELYRKLFAQAGLAGEQISLPEAVYSDVPGAEEHNIHIYNQFVIRTTQRDGLREYLQGKSIGCEVYYPVCLHQQKCMEPYGPYNTLSLPIAERASRESLALPIYPELSDEQQEYVVETIAEFFRS</sequence>
<evidence type="ECO:0000256" key="4">
    <source>
        <dbReference type="PIRSR" id="PIRSR000390-2"/>
    </source>
</evidence>
<dbReference type="InterPro" id="IPR015422">
    <property type="entry name" value="PyrdxlP-dep_Trfase_small"/>
</dbReference>
<feature type="active site" description="Proton acceptor" evidence="3">
    <location>
        <position position="203"/>
    </location>
</feature>
<dbReference type="SUPFAM" id="SSF53383">
    <property type="entry name" value="PLP-dependent transferases"/>
    <property type="match status" value="1"/>
</dbReference>
<dbReference type="EC" id="2.6.1.-" evidence="6"/>
<dbReference type="Gene3D" id="3.90.1150.10">
    <property type="entry name" value="Aspartate Aminotransferase, domain 1"/>
    <property type="match status" value="1"/>
</dbReference>
<keyword evidence="1 4" id="KW-0663">Pyridoxal phosphate</keyword>
<evidence type="ECO:0000256" key="1">
    <source>
        <dbReference type="ARBA" id="ARBA00022898"/>
    </source>
</evidence>
<protein>
    <submittedName>
        <fullName evidence="6">DegT/DnrJ/EryC1/StrS family aminotransferase</fullName>
        <ecNumber evidence="6">2.6.1.-</ecNumber>
    </submittedName>
</protein>
<gene>
    <name evidence="6" type="ORF">Q3M24_11000</name>
</gene>
<dbReference type="CDD" id="cd00616">
    <property type="entry name" value="AHBA_syn"/>
    <property type="match status" value="1"/>
</dbReference>
<dbReference type="GO" id="GO:0000271">
    <property type="term" value="P:polysaccharide biosynthetic process"/>
    <property type="evidence" value="ECO:0007669"/>
    <property type="project" value="TreeGrafter"/>
</dbReference>
<reference evidence="6" key="2">
    <citation type="submission" date="2024-06" db="EMBL/GenBank/DDBJ databases">
        <authorList>
            <person name="Plum-Jensen L.E."/>
            <person name="Schramm A."/>
            <person name="Marshall I.P.G."/>
        </authorList>
    </citation>
    <scope>NUCLEOTIDE SEQUENCE</scope>
    <source>
        <strain evidence="6">Rat1</strain>
    </source>
</reference>
<organism evidence="6">
    <name type="scientific">Candidatus Electrothrix aestuarii</name>
    <dbReference type="NCBI Taxonomy" id="3062594"/>
    <lineage>
        <taxon>Bacteria</taxon>
        <taxon>Pseudomonadati</taxon>
        <taxon>Thermodesulfobacteriota</taxon>
        <taxon>Desulfobulbia</taxon>
        <taxon>Desulfobulbales</taxon>
        <taxon>Desulfobulbaceae</taxon>
        <taxon>Candidatus Electrothrix</taxon>
    </lineage>
</organism>
<dbReference type="GO" id="GO:0030170">
    <property type="term" value="F:pyridoxal phosphate binding"/>
    <property type="evidence" value="ECO:0007669"/>
    <property type="project" value="TreeGrafter"/>
</dbReference>
<dbReference type="InterPro" id="IPR000653">
    <property type="entry name" value="DegT/StrS_aminotransferase"/>
</dbReference>
<evidence type="ECO:0000313" key="6">
    <source>
        <dbReference type="EMBL" id="XCN75227.1"/>
    </source>
</evidence>